<name>H0E7J6_9ACTN</name>
<proteinExistence type="predicted"/>
<sequence>MAAGLAGCATEVVDGGGAGGQVATVVADRTGRPAVARCRGGAALSVGTRFVCSVRFDDGGTSVVQVRVTASDGSFDVVAGLPGQPPAPTGNAPQPPPPFGAGTPRSGAAGSGR</sequence>
<comment type="caution">
    <text evidence="2">The sequence shown here is derived from an EMBL/GenBank/DDBJ whole genome shotgun (WGS) entry which is preliminary data.</text>
</comment>
<dbReference type="Proteomes" id="UP000005143">
    <property type="component" value="Unassembled WGS sequence"/>
</dbReference>
<dbReference type="RefSeq" id="WP_007576302.1">
    <property type="nucleotide sequence ID" value="NZ_AGUD01000225.1"/>
</dbReference>
<evidence type="ECO:0000313" key="2">
    <source>
        <dbReference type="EMBL" id="EHN10367.1"/>
    </source>
</evidence>
<evidence type="ECO:0000313" key="3">
    <source>
        <dbReference type="Proteomes" id="UP000005143"/>
    </source>
</evidence>
<evidence type="ECO:0008006" key="4">
    <source>
        <dbReference type="Google" id="ProtNLM"/>
    </source>
</evidence>
<feature type="compositionally biased region" description="Pro residues" evidence="1">
    <location>
        <begin position="83"/>
        <end position="99"/>
    </location>
</feature>
<dbReference type="EMBL" id="AGUD01000225">
    <property type="protein sequence ID" value="EHN10367.1"/>
    <property type="molecule type" value="Genomic_DNA"/>
</dbReference>
<reference evidence="2 3" key="1">
    <citation type="journal article" date="2013" name="Biodegradation">
        <title>Quantitative proteomic analysis of ibuprofen-degrading Patulibacter sp. strain I11.</title>
        <authorList>
            <person name="Almeida B."/>
            <person name="Kjeldal H."/>
            <person name="Lolas I."/>
            <person name="Knudsen A.D."/>
            <person name="Carvalho G."/>
            <person name="Nielsen K.L."/>
            <person name="Barreto Crespo M.T."/>
            <person name="Stensballe A."/>
            <person name="Nielsen J.L."/>
        </authorList>
    </citation>
    <scope>NUCLEOTIDE SEQUENCE [LARGE SCALE GENOMIC DNA]</scope>
    <source>
        <strain evidence="2 3">I11</strain>
    </source>
</reference>
<dbReference type="AlphaFoldDB" id="H0E7J6"/>
<feature type="region of interest" description="Disordered" evidence="1">
    <location>
        <begin position="79"/>
        <end position="113"/>
    </location>
</feature>
<evidence type="ECO:0000256" key="1">
    <source>
        <dbReference type="SAM" id="MobiDB-lite"/>
    </source>
</evidence>
<accession>H0E7J6</accession>
<organism evidence="2 3">
    <name type="scientific">Patulibacter medicamentivorans</name>
    <dbReference type="NCBI Taxonomy" id="1097667"/>
    <lineage>
        <taxon>Bacteria</taxon>
        <taxon>Bacillati</taxon>
        <taxon>Actinomycetota</taxon>
        <taxon>Thermoleophilia</taxon>
        <taxon>Solirubrobacterales</taxon>
        <taxon>Patulibacteraceae</taxon>
        <taxon>Patulibacter</taxon>
    </lineage>
</organism>
<keyword evidence="3" id="KW-1185">Reference proteome</keyword>
<protein>
    <recommendedName>
        <fullName evidence="4">DUF4333 domain-containing protein</fullName>
    </recommendedName>
</protein>
<gene>
    <name evidence="2" type="ORF">PAI11_27980</name>
</gene>